<comment type="cofactor">
    <cofactor evidence="1">
        <name>Zn(2+)</name>
        <dbReference type="ChEBI" id="CHEBI:29105"/>
    </cofactor>
</comment>
<keyword evidence="2" id="KW-0479">Metal-binding</keyword>
<dbReference type="GO" id="GO:0006602">
    <property type="term" value="P:creatinine catabolic process"/>
    <property type="evidence" value="ECO:0007669"/>
    <property type="project" value="InterPro"/>
</dbReference>
<keyword evidence="3 6" id="KW-0378">Hydrolase</keyword>
<evidence type="ECO:0000256" key="5">
    <source>
        <dbReference type="ARBA" id="ARBA00024029"/>
    </source>
</evidence>
<dbReference type="GO" id="GO:0016811">
    <property type="term" value="F:hydrolase activity, acting on carbon-nitrogen (but not peptide) bonds, in linear amides"/>
    <property type="evidence" value="ECO:0007669"/>
    <property type="project" value="TreeGrafter"/>
</dbReference>
<dbReference type="GO" id="GO:0047789">
    <property type="term" value="F:creatininase activity"/>
    <property type="evidence" value="ECO:0007669"/>
    <property type="project" value="UniProtKB-EC"/>
</dbReference>
<dbReference type="RefSeq" id="WP_149475055.1">
    <property type="nucleotide sequence ID" value="NZ_JAGGMB010000001.1"/>
</dbReference>
<protein>
    <submittedName>
        <fullName evidence="6">Creatinine amidohydrolase</fullName>
        <ecNumber evidence="6">3.5.2.10</ecNumber>
    </submittedName>
</protein>
<evidence type="ECO:0000256" key="4">
    <source>
        <dbReference type="ARBA" id="ARBA00022833"/>
    </source>
</evidence>
<evidence type="ECO:0000313" key="6">
    <source>
        <dbReference type="EMBL" id="MBP2076116.1"/>
    </source>
</evidence>
<proteinExistence type="inferred from homology"/>
<dbReference type="InterPro" id="IPR031034">
    <property type="entry name" value="Creatininase"/>
</dbReference>
<organism evidence="6 7">
    <name type="scientific">Oceanobacillus polygoni</name>
    <dbReference type="NCBI Taxonomy" id="1235259"/>
    <lineage>
        <taxon>Bacteria</taxon>
        <taxon>Bacillati</taxon>
        <taxon>Bacillota</taxon>
        <taxon>Bacilli</taxon>
        <taxon>Bacillales</taxon>
        <taxon>Bacillaceae</taxon>
        <taxon>Oceanobacillus</taxon>
    </lineage>
</organism>
<dbReference type="NCBIfam" id="TIGR04448">
    <property type="entry name" value="creatininase"/>
    <property type="match status" value="1"/>
</dbReference>
<dbReference type="GO" id="GO:0006601">
    <property type="term" value="P:creatine biosynthetic process"/>
    <property type="evidence" value="ECO:0007669"/>
    <property type="project" value="InterPro"/>
</dbReference>
<evidence type="ECO:0000256" key="1">
    <source>
        <dbReference type="ARBA" id="ARBA00001947"/>
    </source>
</evidence>
<dbReference type="InterPro" id="IPR024087">
    <property type="entry name" value="Creatininase-like_sf"/>
</dbReference>
<dbReference type="EC" id="3.5.2.10" evidence="6"/>
<reference evidence="6" key="1">
    <citation type="submission" date="2021-03" db="EMBL/GenBank/DDBJ databases">
        <title>Genomic Encyclopedia of Type Strains, Phase IV (KMG-IV): sequencing the most valuable type-strain genomes for metagenomic binning, comparative biology and taxonomic classification.</title>
        <authorList>
            <person name="Goeker M."/>
        </authorList>
    </citation>
    <scope>NUCLEOTIDE SEQUENCE</scope>
    <source>
        <strain evidence="6">DSM 107338</strain>
    </source>
</reference>
<dbReference type="PANTHER" id="PTHR35005:SF1">
    <property type="entry name" value="2-AMINO-5-FORMYLAMINO-6-RIBOSYLAMINOPYRIMIDIN-4(3H)-ONE 5'-MONOPHOSPHATE DEFORMYLASE"/>
    <property type="match status" value="1"/>
</dbReference>
<dbReference type="Pfam" id="PF02633">
    <property type="entry name" value="Creatininase"/>
    <property type="match status" value="1"/>
</dbReference>
<keyword evidence="7" id="KW-1185">Reference proteome</keyword>
<dbReference type="Proteomes" id="UP001138793">
    <property type="component" value="Unassembled WGS sequence"/>
</dbReference>
<gene>
    <name evidence="6" type="ORF">J2Z64_000327</name>
</gene>
<dbReference type="GO" id="GO:0046872">
    <property type="term" value="F:metal ion binding"/>
    <property type="evidence" value="ECO:0007669"/>
    <property type="project" value="UniProtKB-KW"/>
</dbReference>
<dbReference type="PANTHER" id="PTHR35005">
    <property type="entry name" value="3-DEHYDRO-SCYLLO-INOSOSE HYDROLASE"/>
    <property type="match status" value="1"/>
</dbReference>
<dbReference type="OrthoDB" id="9801445at2"/>
<sequence length="267" mass="29917">MSQIFARNMTWKEYQAKVEDHILILPVGSTEQHGPHLPLGVDCIIAEKYSESIAEKVKAVIAPTITYGYKSQPASGGGPLFPGTVDLNGSTLTSLIYDVLKEFIADGWKNILIMSGHYENDAFLAEACDLLLRDQKEEFPKILLSNWWDNISPELLPTIFDEVEFKGWAMEHAAITETSMMMYFTPDLVHEDLITDDGIENAPTYQRFPPSKNLIPASGCLYTGKSSTAEKGRLIVENVSTNIISFLKKEFTVERKEIYVTNSSINK</sequence>
<dbReference type="Gene3D" id="3.40.50.10310">
    <property type="entry name" value="Creatininase"/>
    <property type="match status" value="1"/>
</dbReference>
<name>A0A9X0YQC0_9BACI</name>
<dbReference type="GO" id="GO:0009231">
    <property type="term" value="P:riboflavin biosynthetic process"/>
    <property type="evidence" value="ECO:0007669"/>
    <property type="project" value="TreeGrafter"/>
</dbReference>
<evidence type="ECO:0000256" key="2">
    <source>
        <dbReference type="ARBA" id="ARBA00022723"/>
    </source>
</evidence>
<evidence type="ECO:0000256" key="3">
    <source>
        <dbReference type="ARBA" id="ARBA00022801"/>
    </source>
</evidence>
<dbReference type="InterPro" id="IPR003785">
    <property type="entry name" value="Creatininase/forma_Hydrolase"/>
</dbReference>
<comment type="caution">
    <text evidence="6">The sequence shown here is derived from an EMBL/GenBank/DDBJ whole genome shotgun (WGS) entry which is preliminary data.</text>
</comment>
<dbReference type="AlphaFoldDB" id="A0A9X0YQC0"/>
<comment type="similarity">
    <text evidence="5">Belongs to the creatininase superfamily.</text>
</comment>
<keyword evidence="4" id="KW-0862">Zinc</keyword>
<dbReference type="EMBL" id="JAGGMB010000001">
    <property type="protein sequence ID" value="MBP2076116.1"/>
    <property type="molecule type" value="Genomic_DNA"/>
</dbReference>
<accession>A0A9X0YQC0</accession>
<dbReference type="SUPFAM" id="SSF102215">
    <property type="entry name" value="Creatininase"/>
    <property type="match status" value="1"/>
</dbReference>
<evidence type="ECO:0000313" key="7">
    <source>
        <dbReference type="Proteomes" id="UP001138793"/>
    </source>
</evidence>